<keyword evidence="3" id="KW-1185">Reference proteome</keyword>
<evidence type="ECO:0000313" key="3">
    <source>
        <dbReference type="Proteomes" id="UP000825729"/>
    </source>
</evidence>
<dbReference type="AlphaFoldDB" id="A0AAV7END7"/>
<evidence type="ECO:0000313" key="2">
    <source>
        <dbReference type="EMBL" id="KAG9450124.1"/>
    </source>
</evidence>
<dbReference type="PANTHER" id="PTHR31964:SF135">
    <property type="entry name" value="UNIVERSAL STRESS PROTEIN A-LIKE PROTEIN"/>
    <property type="match status" value="1"/>
</dbReference>
<reference evidence="2 3" key="1">
    <citation type="submission" date="2021-07" db="EMBL/GenBank/DDBJ databases">
        <title>The Aristolochia fimbriata genome: insights into angiosperm evolution, floral development and chemical biosynthesis.</title>
        <authorList>
            <person name="Jiao Y."/>
        </authorList>
    </citation>
    <scope>NUCLEOTIDE SEQUENCE [LARGE SCALE GENOMIC DNA]</scope>
    <source>
        <strain evidence="2">IBCAS-2021</strain>
        <tissue evidence="2">Leaf</tissue>
    </source>
</reference>
<name>A0AAV7END7_ARIFI</name>
<dbReference type="CDD" id="cd23659">
    <property type="entry name" value="USP_At3g01520-like"/>
    <property type="match status" value="1"/>
</dbReference>
<dbReference type="PRINTS" id="PR01438">
    <property type="entry name" value="UNVRSLSTRESS"/>
</dbReference>
<feature type="domain" description="UspA" evidence="1">
    <location>
        <begin position="6"/>
        <end position="141"/>
    </location>
</feature>
<dbReference type="InterPro" id="IPR006016">
    <property type="entry name" value="UspA"/>
</dbReference>
<dbReference type="SUPFAM" id="SSF52402">
    <property type="entry name" value="Adenine nucleotide alpha hydrolases-like"/>
    <property type="match status" value="1"/>
</dbReference>
<comment type="caution">
    <text evidence="2">The sequence shown here is derived from an EMBL/GenBank/DDBJ whole genome shotgun (WGS) entry which is preliminary data.</text>
</comment>
<evidence type="ECO:0000259" key="1">
    <source>
        <dbReference type="Pfam" id="PF00582"/>
    </source>
</evidence>
<dbReference type="InterPro" id="IPR006015">
    <property type="entry name" value="Universal_stress_UspA"/>
</dbReference>
<accession>A0AAV7END7</accession>
<sequence>MEVERRRKIVVALEGNKKGIYALQWVLTSLIPPLTDSFTSNHFVILSVSPQENWNGNQSPPWDEEALEMVKETCEKHNISYEMILLAGEAKVIICEAARKLAADLLVVGNHDYGGTRRLFCSGSVGDYCVRNAKCPVVVVKSRGL</sequence>
<proteinExistence type="predicted"/>
<dbReference type="Pfam" id="PF00582">
    <property type="entry name" value="Usp"/>
    <property type="match status" value="1"/>
</dbReference>
<protein>
    <recommendedName>
        <fullName evidence="1">UspA domain-containing protein</fullName>
    </recommendedName>
</protein>
<dbReference type="InterPro" id="IPR014729">
    <property type="entry name" value="Rossmann-like_a/b/a_fold"/>
</dbReference>
<dbReference type="EMBL" id="JAINDJ010000004">
    <property type="protein sequence ID" value="KAG9450124.1"/>
    <property type="molecule type" value="Genomic_DNA"/>
</dbReference>
<organism evidence="2 3">
    <name type="scientific">Aristolochia fimbriata</name>
    <name type="common">White veined hardy Dutchman's pipe vine</name>
    <dbReference type="NCBI Taxonomy" id="158543"/>
    <lineage>
        <taxon>Eukaryota</taxon>
        <taxon>Viridiplantae</taxon>
        <taxon>Streptophyta</taxon>
        <taxon>Embryophyta</taxon>
        <taxon>Tracheophyta</taxon>
        <taxon>Spermatophyta</taxon>
        <taxon>Magnoliopsida</taxon>
        <taxon>Magnoliidae</taxon>
        <taxon>Piperales</taxon>
        <taxon>Aristolochiaceae</taxon>
        <taxon>Aristolochia</taxon>
    </lineage>
</organism>
<gene>
    <name evidence="2" type="ORF">H6P81_010089</name>
</gene>
<dbReference type="Proteomes" id="UP000825729">
    <property type="component" value="Unassembled WGS sequence"/>
</dbReference>
<dbReference type="Gene3D" id="3.40.50.620">
    <property type="entry name" value="HUPs"/>
    <property type="match status" value="1"/>
</dbReference>
<dbReference type="PANTHER" id="PTHR31964">
    <property type="entry name" value="ADENINE NUCLEOTIDE ALPHA HYDROLASES-LIKE SUPERFAMILY PROTEIN"/>
    <property type="match status" value="1"/>
</dbReference>